<evidence type="ECO:0000259" key="6">
    <source>
        <dbReference type="PROSITE" id="PS50089"/>
    </source>
</evidence>
<sequence>MAKAMPPGDFECPVCHEEFTEPKLLPCTHRMCKKCVLSWLQAKESSANCPLCRVPILSKQNPESNLEALVDDLPTDLVTMALVESKNALSGDRLCSVCEDDIHAASFCFDCNIRLCKTCAKERESLAEEVRRLRDKEANFSAEISQIEKDVQDAEAHFSAMREEVKTNLDRLQQAVTKRRQELNTHIHDFEIAFFGSNATTKSLLEERKSLLAAHVNTFDQIVTSSADSTFIGMLSKVKQRLDDLKAEIQRPVQKSDVGMGSVTFDTKLMQRVKRVVAVCGDVSETKSSAAATSVPAADKDKHCLVCGSAHERPADGTWLFVPFEEPQYVVSRGKKTNRPTISKSLFVKTANDTLEPNISSMAVTGEGILVVTDTANSNIKARSLVQKGHVVSISLPNTAPRCVAALEGNLVAMTSLASVYAGKRITFLTVSGQPPKIEEELSISTIKPYHTVCAGPGDTLIAAARDYFEAGIRRRASIDVISRADGHVQRSVAADIASQFMLSPFYMCVDREGSVYVSDVSSNKVWKLPMNREVEAPRFTSMTEPGQIAADEDKSHVYVVNDRCVMVRKNNTKWRVLIRGEELKDCGKLQAVCVWHKNLYIAGLGGCAKLSLE</sequence>
<dbReference type="Gene3D" id="3.30.40.10">
    <property type="entry name" value="Zinc/RING finger domain, C3HC4 (zinc finger)"/>
    <property type="match status" value="1"/>
</dbReference>
<dbReference type="InterPro" id="IPR001841">
    <property type="entry name" value="Znf_RING"/>
</dbReference>
<comment type="caution">
    <text evidence="7">The sequence shown here is derived from an EMBL/GenBank/DDBJ whole genome shotgun (WGS) entry which is preliminary data.</text>
</comment>
<evidence type="ECO:0000256" key="4">
    <source>
        <dbReference type="PROSITE-ProRule" id="PRU00175"/>
    </source>
</evidence>
<evidence type="ECO:0000256" key="1">
    <source>
        <dbReference type="ARBA" id="ARBA00022723"/>
    </source>
</evidence>
<dbReference type="PROSITE" id="PS00518">
    <property type="entry name" value="ZF_RING_1"/>
    <property type="match status" value="1"/>
</dbReference>
<evidence type="ECO:0000313" key="8">
    <source>
        <dbReference type="Proteomes" id="UP001519460"/>
    </source>
</evidence>
<evidence type="ECO:0000256" key="3">
    <source>
        <dbReference type="ARBA" id="ARBA00022833"/>
    </source>
</evidence>
<dbReference type="GO" id="GO:0008270">
    <property type="term" value="F:zinc ion binding"/>
    <property type="evidence" value="ECO:0007669"/>
    <property type="project" value="UniProtKB-KW"/>
</dbReference>
<dbReference type="SUPFAM" id="SSF57850">
    <property type="entry name" value="RING/U-box"/>
    <property type="match status" value="1"/>
</dbReference>
<dbReference type="SUPFAM" id="SSF101898">
    <property type="entry name" value="NHL repeat"/>
    <property type="match status" value="1"/>
</dbReference>
<dbReference type="InterPro" id="IPR011042">
    <property type="entry name" value="6-blade_b-propeller_TolB-like"/>
</dbReference>
<dbReference type="InterPro" id="IPR017907">
    <property type="entry name" value="Znf_RING_CS"/>
</dbReference>
<keyword evidence="5" id="KW-0175">Coiled coil</keyword>
<organism evidence="7 8">
    <name type="scientific">Batillaria attramentaria</name>
    <dbReference type="NCBI Taxonomy" id="370345"/>
    <lineage>
        <taxon>Eukaryota</taxon>
        <taxon>Metazoa</taxon>
        <taxon>Spiralia</taxon>
        <taxon>Lophotrochozoa</taxon>
        <taxon>Mollusca</taxon>
        <taxon>Gastropoda</taxon>
        <taxon>Caenogastropoda</taxon>
        <taxon>Sorbeoconcha</taxon>
        <taxon>Cerithioidea</taxon>
        <taxon>Batillariidae</taxon>
        <taxon>Batillaria</taxon>
    </lineage>
</organism>
<evidence type="ECO:0000313" key="7">
    <source>
        <dbReference type="EMBL" id="KAK7444368.1"/>
    </source>
</evidence>
<dbReference type="AlphaFoldDB" id="A0ABD0J089"/>
<accession>A0ABD0J089</accession>
<keyword evidence="2 4" id="KW-0863">Zinc-finger</keyword>
<dbReference type="CDD" id="cd16449">
    <property type="entry name" value="RING-HC"/>
    <property type="match status" value="1"/>
</dbReference>
<dbReference type="Gene3D" id="2.120.10.30">
    <property type="entry name" value="TolB, C-terminal domain"/>
    <property type="match status" value="1"/>
</dbReference>
<dbReference type="SMART" id="SM00184">
    <property type="entry name" value="RING"/>
    <property type="match status" value="1"/>
</dbReference>
<feature type="domain" description="RING-type" evidence="6">
    <location>
        <begin position="12"/>
        <end position="53"/>
    </location>
</feature>
<protein>
    <recommendedName>
        <fullName evidence="6">RING-type domain-containing protein</fullName>
    </recommendedName>
</protein>
<dbReference type="InterPro" id="IPR018957">
    <property type="entry name" value="Znf_C3HC4_RING-type"/>
</dbReference>
<dbReference type="InterPro" id="IPR047153">
    <property type="entry name" value="TRIM45/56/19-like"/>
</dbReference>
<dbReference type="EMBL" id="JACVVK020000807">
    <property type="protein sequence ID" value="KAK7444368.1"/>
    <property type="molecule type" value="Genomic_DNA"/>
</dbReference>
<dbReference type="Pfam" id="PF00097">
    <property type="entry name" value="zf-C3HC4"/>
    <property type="match status" value="1"/>
</dbReference>
<proteinExistence type="predicted"/>
<evidence type="ECO:0000256" key="5">
    <source>
        <dbReference type="SAM" id="Coils"/>
    </source>
</evidence>
<dbReference type="PANTHER" id="PTHR25462:SF296">
    <property type="entry name" value="MEIOTIC P26, ISOFORM F"/>
    <property type="match status" value="1"/>
</dbReference>
<keyword evidence="3" id="KW-0862">Zinc</keyword>
<keyword evidence="1" id="KW-0479">Metal-binding</keyword>
<dbReference type="Proteomes" id="UP001519460">
    <property type="component" value="Unassembled WGS sequence"/>
</dbReference>
<keyword evidence="8" id="KW-1185">Reference proteome</keyword>
<reference evidence="7 8" key="1">
    <citation type="journal article" date="2023" name="Sci. Data">
        <title>Genome assembly of the Korean intertidal mud-creeper Batillaria attramentaria.</title>
        <authorList>
            <person name="Patra A.K."/>
            <person name="Ho P.T."/>
            <person name="Jun S."/>
            <person name="Lee S.J."/>
            <person name="Kim Y."/>
            <person name="Won Y.J."/>
        </authorList>
    </citation>
    <scope>NUCLEOTIDE SEQUENCE [LARGE SCALE GENOMIC DNA]</scope>
    <source>
        <strain evidence="7">Wonlab-2016</strain>
    </source>
</reference>
<gene>
    <name evidence="7" type="ORF">BaRGS_00040418</name>
</gene>
<feature type="coiled-coil region" evidence="5">
    <location>
        <begin position="116"/>
        <end position="182"/>
    </location>
</feature>
<dbReference type="PROSITE" id="PS50089">
    <property type="entry name" value="ZF_RING_2"/>
    <property type="match status" value="1"/>
</dbReference>
<dbReference type="InterPro" id="IPR013083">
    <property type="entry name" value="Znf_RING/FYVE/PHD"/>
</dbReference>
<name>A0ABD0J089_9CAEN</name>
<evidence type="ECO:0000256" key="2">
    <source>
        <dbReference type="ARBA" id="ARBA00022771"/>
    </source>
</evidence>
<dbReference type="PANTHER" id="PTHR25462">
    <property type="entry name" value="BONUS, ISOFORM C-RELATED"/>
    <property type="match status" value="1"/>
</dbReference>
<dbReference type="CDD" id="cd19757">
    <property type="entry name" value="Bbox1"/>
    <property type="match status" value="1"/>
</dbReference>